<feature type="compositionally biased region" description="Basic and acidic residues" evidence="1">
    <location>
        <begin position="706"/>
        <end position="717"/>
    </location>
</feature>
<gene>
    <name evidence="3" type="ORF">KUTeg_020203</name>
</gene>
<feature type="region of interest" description="Disordered" evidence="1">
    <location>
        <begin position="706"/>
        <end position="751"/>
    </location>
</feature>
<reference evidence="3 4" key="1">
    <citation type="submission" date="2022-12" db="EMBL/GenBank/DDBJ databases">
        <title>Chromosome-level genome of Tegillarca granosa.</title>
        <authorList>
            <person name="Kim J."/>
        </authorList>
    </citation>
    <scope>NUCLEOTIDE SEQUENCE [LARGE SCALE GENOMIC DNA]</scope>
    <source>
        <strain evidence="3">Teg-2019</strain>
        <tissue evidence="3">Adductor muscle</tissue>
    </source>
</reference>
<evidence type="ECO:0000259" key="2">
    <source>
        <dbReference type="Pfam" id="PF10491"/>
    </source>
</evidence>
<dbReference type="Proteomes" id="UP001217089">
    <property type="component" value="Unassembled WGS sequence"/>
</dbReference>
<feature type="compositionally biased region" description="Polar residues" evidence="1">
    <location>
        <begin position="719"/>
        <end position="734"/>
    </location>
</feature>
<feature type="region of interest" description="Disordered" evidence="1">
    <location>
        <begin position="144"/>
        <end position="190"/>
    </location>
</feature>
<feature type="compositionally biased region" description="Low complexity" evidence="1">
    <location>
        <begin position="822"/>
        <end position="835"/>
    </location>
</feature>
<keyword evidence="4" id="KW-1185">Reference proteome</keyword>
<comment type="caution">
    <text evidence="3">The sequence shown here is derived from an EMBL/GenBank/DDBJ whole genome shotgun (WGS) entry which is preliminary data.</text>
</comment>
<feature type="region of interest" description="Disordered" evidence="1">
    <location>
        <begin position="233"/>
        <end position="303"/>
    </location>
</feature>
<feature type="region of interest" description="Disordered" evidence="1">
    <location>
        <begin position="782"/>
        <end position="845"/>
    </location>
</feature>
<proteinExistence type="predicted"/>
<organism evidence="3 4">
    <name type="scientific">Tegillarca granosa</name>
    <name type="common">Malaysian cockle</name>
    <name type="synonym">Anadara granosa</name>
    <dbReference type="NCBI Taxonomy" id="220873"/>
    <lineage>
        <taxon>Eukaryota</taxon>
        <taxon>Metazoa</taxon>
        <taxon>Spiralia</taxon>
        <taxon>Lophotrochozoa</taxon>
        <taxon>Mollusca</taxon>
        <taxon>Bivalvia</taxon>
        <taxon>Autobranchia</taxon>
        <taxon>Pteriomorphia</taxon>
        <taxon>Arcoida</taxon>
        <taxon>Arcoidea</taxon>
        <taxon>Arcidae</taxon>
        <taxon>Tegillarca</taxon>
    </lineage>
</organism>
<dbReference type="EMBL" id="JARBDR010000918">
    <property type="protein sequence ID" value="KAJ8301216.1"/>
    <property type="molecule type" value="Genomic_DNA"/>
</dbReference>
<feature type="domain" description="Nuclear respiratory factor 1 NLS/DNA-binding dimerisation" evidence="2">
    <location>
        <begin position="30"/>
        <end position="88"/>
    </location>
</feature>
<evidence type="ECO:0000313" key="4">
    <source>
        <dbReference type="Proteomes" id="UP001217089"/>
    </source>
</evidence>
<feature type="compositionally biased region" description="Polar residues" evidence="1">
    <location>
        <begin position="244"/>
        <end position="259"/>
    </location>
</feature>
<accession>A0ABQ9E9X9</accession>
<name>A0ABQ9E9X9_TEGGR</name>
<feature type="compositionally biased region" description="Basic and acidic residues" evidence="1">
    <location>
        <begin position="148"/>
        <end position="165"/>
    </location>
</feature>
<sequence length="845" mass="94908">MKRVKMPEDSGTNILNIKHGNTAKMPQLPPVAIDSMSQGQLRDFIPNLLRMVTGKSSDLMAKDSKPDWWPHDVPWSATKTDTKHQEFQAIFLQTKDDRLAIHCKNEKYKVKMKIMCKCAKHCLSGNLKQVTYCGRITKTRMKAGRKFSNRDDMRNHQAKCNERPPELQAVKTPPRSSKESKGPPPMSPKFDLTDHFVRPLKDVFIKAVNILPVQKAERIRARKRTNSMEIDCDKLDLDDPMSPISPTTPRTPKSLISQLSRDDNIGVSKKRLSYSEPVDNSDKESVASGCSEDTEEKPTQKGKSLLNIDVTSLLGQRIQKHVHTENSIEIVLDSENFCKTPKKNDFLEKLRNRTVSFPVTFKPKKKFQTKYFHKYKFTRKQRKDFTQSLSTGLNRDSRALKRSVPNCKVVLARLTKRELKKWLSPYMYKKALGTHVDNSKDDCLFPKDPVLLSKDLDRLLGLKRRSCDNKQKTVPPLQLANVVSEDVNGEISKQKLTLYRCLLTEVSGLGSSFNEKYNKKKLQQQKKEMKSSLSAESSKTPEIRSPVCSVLEQQPLINNSLLLAISPMSPFCGKPMASILQNTTPDFGIIKKEHPQDDNISILSISSDEESFKPGCCSACKVRCRCTPEGSVRSSPHVSPPLKSETPINAKLNVPLNLESICRVDLPVGNLSPPESEADVSSQKLVKNTSRKSDCVNKVIKEDKSNKGIKKTSDKVLTRSKSSPEKTTNQQRRGSLSHKLEPDLTKTGQPSIKLYLSNKDSVSKLRSSPRKLNNNTDVVQVLKRKSVSSPAGSPRKRGNSIDILNDAKGGSEVAEPFRRSSRIGSTSSSPYASPSKIRRIESSTQ</sequence>
<evidence type="ECO:0000313" key="3">
    <source>
        <dbReference type="EMBL" id="KAJ8301216.1"/>
    </source>
</evidence>
<protein>
    <recommendedName>
        <fullName evidence="2">Nuclear respiratory factor 1 NLS/DNA-binding dimerisation domain-containing protein</fullName>
    </recommendedName>
</protein>
<dbReference type="Pfam" id="PF10491">
    <property type="entry name" value="Nrf1_DNA-bind"/>
    <property type="match status" value="1"/>
</dbReference>
<dbReference type="InterPro" id="IPR019525">
    <property type="entry name" value="Nrf1_NLS/DNA-bd_dimer"/>
</dbReference>
<evidence type="ECO:0000256" key="1">
    <source>
        <dbReference type="SAM" id="MobiDB-lite"/>
    </source>
</evidence>